<evidence type="ECO:0000256" key="1">
    <source>
        <dbReference type="SAM" id="MobiDB-lite"/>
    </source>
</evidence>
<keyword evidence="4" id="KW-1185">Reference proteome</keyword>
<evidence type="ECO:0000313" key="4">
    <source>
        <dbReference type="Proteomes" id="UP000660885"/>
    </source>
</evidence>
<dbReference type="EMBL" id="JAETWB010000118">
    <property type="protein sequence ID" value="MBL6082750.1"/>
    <property type="molecule type" value="Genomic_DNA"/>
</dbReference>
<comment type="caution">
    <text evidence="3">The sequence shown here is derived from an EMBL/GenBank/DDBJ whole genome shotgun (WGS) entry which is preliminary data.</text>
</comment>
<accession>A0ABS1UEZ4</accession>
<dbReference type="InterPro" id="IPR003346">
    <property type="entry name" value="Transposase_20"/>
</dbReference>
<feature type="compositionally biased region" description="Basic residues" evidence="1">
    <location>
        <begin position="42"/>
        <end position="53"/>
    </location>
</feature>
<evidence type="ECO:0000259" key="2">
    <source>
        <dbReference type="Pfam" id="PF02371"/>
    </source>
</evidence>
<reference evidence="3 4" key="1">
    <citation type="submission" date="2021-01" db="EMBL/GenBank/DDBJ databases">
        <title>Belnapia mucosa sp. nov. and Belnapia arida sp. nov., isolated from the Tabernas Desert (Almeria, Spain).</title>
        <authorList>
            <person name="Molina-Menor E."/>
            <person name="Vidal-Verdu A."/>
            <person name="Calonge A."/>
            <person name="Satari L."/>
            <person name="Pereto J."/>
            <person name="Porcar M."/>
        </authorList>
    </citation>
    <scope>NUCLEOTIDE SEQUENCE [LARGE SCALE GENOMIC DNA]</scope>
    <source>
        <strain evidence="3 4">T18</strain>
    </source>
</reference>
<proteinExistence type="predicted"/>
<dbReference type="Pfam" id="PF02371">
    <property type="entry name" value="Transposase_20"/>
    <property type="match status" value="1"/>
</dbReference>
<feature type="region of interest" description="Disordered" evidence="1">
    <location>
        <begin position="33"/>
        <end position="53"/>
    </location>
</feature>
<name>A0ABS1UEZ4_9PROT</name>
<gene>
    <name evidence="3" type="ORF">JMJ56_32870</name>
</gene>
<protein>
    <submittedName>
        <fullName evidence="3">Transposase</fullName>
    </submittedName>
</protein>
<evidence type="ECO:0000313" key="3">
    <source>
        <dbReference type="EMBL" id="MBL6082750.1"/>
    </source>
</evidence>
<feature type="domain" description="Transposase IS116/IS110/IS902 C-terminal" evidence="2">
    <location>
        <begin position="1"/>
        <end position="52"/>
    </location>
</feature>
<sequence>MGTATAAEVLVLIGNEPERIHFEAALARLRGAYPVPASSGKTSRHRLNRGGHQ</sequence>
<organism evidence="3 4">
    <name type="scientific">Belnapia arida</name>
    <dbReference type="NCBI Taxonomy" id="2804533"/>
    <lineage>
        <taxon>Bacteria</taxon>
        <taxon>Pseudomonadati</taxon>
        <taxon>Pseudomonadota</taxon>
        <taxon>Alphaproteobacteria</taxon>
        <taxon>Acetobacterales</taxon>
        <taxon>Roseomonadaceae</taxon>
        <taxon>Belnapia</taxon>
    </lineage>
</organism>
<dbReference type="Proteomes" id="UP000660885">
    <property type="component" value="Unassembled WGS sequence"/>
</dbReference>